<keyword evidence="2" id="KW-1185">Reference proteome</keyword>
<evidence type="ECO:0000313" key="1">
    <source>
        <dbReference type="EMBL" id="QHK21797.1"/>
    </source>
</evidence>
<evidence type="ECO:0000313" key="2">
    <source>
        <dbReference type="Proteomes" id="UP000464186"/>
    </source>
</evidence>
<sequence length="105" mass="11563">MAGFVQIIEFKTSRIKEIEELGRPSRTEGSAPATFRRIVATADRDHPGTYFTIVDFESFESAMENSGRPETSEFAAKMAELCDGPVIFHNLDVMWEDTGDGAGNG</sequence>
<reference evidence="1 2" key="1">
    <citation type="submission" date="2020-01" db="EMBL/GenBank/DDBJ databases">
        <title>Pseudarthrobacter psychrotolerans sp. nov., isolated from antarctic soil.</title>
        <authorList>
            <person name="Shin Y."/>
            <person name="Park W."/>
        </authorList>
    </citation>
    <scope>NUCLEOTIDE SEQUENCE [LARGE SCALE GENOMIC DNA]</scope>
    <source>
        <strain evidence="1 2">YJ56</strain>
    </source>
</reference>
<protein>
    <recommendedName>
        <fullName evidence="3">ABM domain-containing protein</fullName>
    </recommendedName>
</protein>
<evidence type="ECO:0008006" key="3">
    <source>
        <dbReference type="Google" id="ProtNLM"/>
    </source>
</evidence>
<dbReference type="Proteomes" id="UP000464186">
    <property type="component" value="Chromosome"/>
</dbReference>
<dbReference type="AlphaFoldDB" id="A0A6P1NSN9"/>
<dbReference type="KEGG" id="psey:GU243_21380"/>
<proteinExistence type="predicted"/>
<name>A0A6P1NSN9_9MICC</name>
<gene>
    <name evidence="1" type="ORF">GU243_21380</name>
</gene>
<organism evidence="1 2">
    <name type="scientific">Pseudarthrobacter psychrotolerans</name>
    <dbReference type="NCBI Taxonomy" id="2697569"/>
    <lineage>
        <taxon>Bacteria</taxon>
        <taxon>Bacillati</taxon>
        <taxon>Actinomycetota</taxon>
        <taxon>Actinomycetes</taxon>
        <taxon>Micrococcales</taxon>
        <taxon>Micrococcaceae</taxon>
        <taxon>Pseudarthrobacter</taxon>
    </lineage>
</organism>
<accession>A0A6P1NSN9</accession>
<dbReference type="EMBL" id="CP047898">
    <property type="protein sequence ID" value="QHK21797.1"/>
    <property type="molecule type" value="Genomic_DNA"/>
</dbReference>